<dbReference type="PRINTS" id="PR00081">
    <property type="entry name" value="GDHRDH"/>
</dbReference>
<accession>A0A397ND52</accession>
<sequence length="261" mass="27983">MPTALVTGASAGLGTHFALALAQRGHHLVLVARRGDRLDQLAELIGRRHNVTAHVIVADLAKKNAVARLTAELEARDLAIDVLVNNAGFGARGDFAALDRAVQARMIDLNCRALVALTHAVLPGMIAQRRGAILNVASTAAFQPGPWMAVYYATKAFVLSFSEALHEEMKPHNIRVIALCPGPTRTEFADIANMTDSDLFRHFASTPDRVVRDGLKALDAGRAVAVSGTMNKLMAGAIRFTPRALARRIAGSLQKKRQDSG</sequence>
<evidence type="ECO:0008006" key="6">
    <source>
        <dbReference type="Google" id="ProtNLM"/>
    </source>
</evidence>
<dbReference type="PIRSF" id="PIRSF000126">
    <property type="entry name" value="11-beta-HSD1"/>
    <property type="match status" value="1"/>
</dbReference>
<name>A0A397ND52_9SPHN</name>
<dbReference type="PANTHER" id="PTHR44196:SF2">
    <property type="entry name" value="SHORT-CHAIN DEHYDROGENASE-RELATED"/>
    <property type="match status" value="1"/>
</dbReference>
<reference evidence="4 5" key="1">
    <citation type="submission" date="2018-08" db="EMBL/GenBank/DDBJ databases">
        <title>Genomic Encyclopedia of Type Strains, Phase IV (KMG-IV): sequencing the most valuable type-strain genomes for metagenomic binning, comparative biology and taxonomic classification.</title>
        <authorList>
            <person name="Goeker M."/>
        </authorList>
    </citation>
    <scope>NUCLEOTIDE SEQUENCE [LARGE SCALE GENOMIC DNA]</scope>
    <source>
        <strain evidence="4 5">DSM 25527</strain>
    </source>
</reference>
<evidence type="ECO:0000256" key="2">
    <source>
        <dbReference type="ARBA" id="ARBA00023002"/>
    </source>
</evidence>
<dbReference type="Gene3D" id="3.40.50.720">
    <property type="entry name" value="NAD(P)-binding Rossmann-like Domain"/>
    <property type="match status" value="1"/>
</dbReference>
<dbReference type="EMBL" id="QXDC01000007">
    <property type="protein sequence ID" value="RIA35380.1"/>
    <property type="molecule type" value="Genomic_DNA"/>
</dbReference>
<dbReference type="Proteomes" id="UP000266568">
    <property type="component" value="Unassembled WGS sequence"/>
</dbReference>
<dbReference type="RefSeq" id="WP_119037793.1">
    <property type="nucleotide sequence ID" value="NZ_QXDC01000007.1"/>
</dbReference>
<dbReference type="InterPro" id="IPR002347">
    <property type="entry name" value="SDR_fam"/>
</dbReference>
<dbReference type="PRINTS" id="PR00080">
    <property type="entry name" value="SDRFAMILY"/>
</dbReference>
<dbReference type="PANTHER" id="PTHR44196">
    <property type="entry name" value="DEHYDROGENASE/REDUCTASE SDR FAMILY MEMBER 7B"/>
    <property type="match status" value="1"/>
</dbReference>
<dbReference type="AlphaFoldDB" id="A0A397ND52"/>
<dbReference type="Pfam" id="PF00106">
    <property type="entry name" value="adh_short"/>
    <property type="match status" value="1"/>
</dbReference>
<dbReference type="InterPro" id="IPR036291">
    <property type="entry name" value="NAD(P)-bd_dom_sf"/>
</dbReference>
<evidence type="ECO:0000256" key="1">
    <source>
        <dbReference type="ARBA" id="ARBA00006484"/>
    </source>
</evidence>
<evidence type="ECO:0000313" key="4">
    <source>
        <dbReference type="EMBL" id="RIA35380.1"/>
    </source>
</evidence>
<dbReference type="SUPFAM" id="SSF51735">
    <property type="entry name" value="NAD(P)-binding Rossmann-fold domains"/>
    <property type="match status" value="1"/>
</dbReference>
<evidence type="ECO:0000256" key="3">
    <source>
        <dbReference type="RuleBase" id="RU000363"/>
    </source>
</evidence>
<dbReference type="GO" id="GO:0016491">
    <property type="term" value="F:oxidoreductase activity"/>
    <property type="evidence" value="ECO:0007669"/>
    <property type="project" value="UniProtKB-KW"/>
</dbReference>
<protein>
    <recommendedName>
        <fullName evidence="6">Short-subunit dehydrogenase</fullName>
    </recommendedName>
</protein>
<comment type="caution">
    <text evidence="4">The sequence shown here is derived from an EMBL/GenBank/DDBJ whole genome shotgun (WGS) entry which is preliminary data.</text>
</comment>
<evidence type="ECO:0000313" key="5">
    <source>
        <dbReference type="Proteomes" id="UP000266568"/>
    </source>
</evidence>
<dbReference type="GO" id="GO:0016020">
    <property type="term" value="C:membrane"/>
    <property type="evidence" value="ECO:0007669"/>
    <property type="project" value="TreeGrafter"/>
</dbReference>
<dbReference type="OrthoDB" id="9810734at2"/>
<keyword evidence="2" id="KW-0560">Oxidoreductase</keyword>
<comment type="similarity">
    <text evidence="1 3">Belongs to the short-chain dehydrogenases/reductases (SDR) family.</text>
</comment>
<proteinExistence type="inferred from homology"/>
<keyword evidence="5" id="KW-1185">Reference proteome</keyword>
<gene>
    <name evidence="4" type="ORF">DFR49_4358</name>
</gene>
<organism evidence="4 5">
    <name type="scientific">Hephaestia caeni</name>
    <dbReference type="NCBI Taxonomy" id="645617"/>
    <lineage>
        <taxon>Bacteria</taxon>
        <taxon>Pseudomonadati</taxon>
        <taxon>Pseudomonadota</taxon>
        <taxon>Alphaproteobacteria</taxon>
        <taxon>Sphingomonadales</taxon>
        <taxon>Sphingomonadaceae</taxon>
        <taxon>Hephaestia</taxon>
    </lineage>
</organism>